<dbReference type="RefSeq" id="WP_251809715.1">
    <property type="nucleotide sequence ID" value="NZ_CP101527.1"/>
</dbReference>
<gene>
    <name evidence="2" type="ORF">NNL22_11040</name>
</gene>
<proteinExistence type="predicted"/>
<feature type="compositionally biased region" description="Low complexity" evidence="1">
    <location>
        <begin position="67"/>
        <end position="80"/>
    </location>
</feature>
<name>A0A9E8HPR5_9ALTE</name>
<evidence type="ECO:0000313" key="2">
    <source>
        <dbReference type="EMBL" id="UZW73574.1"/>
    </source>
</evidence>
<protein>
    <submittedName>
        <fullName evidence="2">Uncharacterized protein</fullName>
    </submittedName>
</protein>
<feature type="compositionally biased region" description="Polar residues" evidence="1">
    <location>
        <begin position="9"/>
        <end position="20"/>
    </location>
</feature>
<organism evidence="2 3">
    <name type="scientific">Alkalimarinus sediminis</name>
    <dbReference type="NCBI Taxonomy" id="1632866"/>
    <lineage>
        <taxon>Bacteria</taxon>
        <taxon>Pseudomonadati</taxon>
        <taxon>Pseudomonadota</taxon>
        <taxon>Gammaproteobacteria</taxon>
        <taxon>Alteromonadales</taxon>
        <taxon>Alteromonadaceae</taxon>
        <taxon>Alkalimarinus</taxon>
    </lineage>
</organism>
<sequence length="353" mass="37028">MPYLARMQAKQNNQTSTNTHTIGKGFGASLLCLSVLAGCASTPDQQDAIEPSDNIVQVEQKATPEEASSQASTTDSSAPTVTDTTPQPNEPNTAKLTPSDNTATVDANTDNIATAPTEPPSNSTPATAGTTVATETNTQIPDDTQTAEALGTTTEGAMAVAANTTQEGAEVTALESTEDAATSDDATVSGDNSLTAGETMDENQVQAAESAPQPVTRTKKDLGKSYGIWTLKDAGNGFCKLKTPTLQISGKDYSSQIWLDIEEQKVVVNAYMPLNINHPKTGIQVDNQPLMPFAEKVSSTRAVVVGDMTTQLSSGKELRIFINGKEVGKQVLKRDVKLNNMNAAISALRSCGS</sequence>
<dbReference type="EMBL" id="CP101527">
    <property type="protein sequence ID" value="UZW73574.1"/>
    <property type="molecule type" value="Genomic_DNA"/>
</dbReference>
<dbReference type="KEGG" id="asem:NNL22_11040"/>
<feature type="compositionally biased region" description="Polar residues" evidence="1">
    <location>
        <begin position="81"/>
        <end position="114"/>
    </location>
</feature>
<feature type="region of interest" description="Disordered" evidence="1">
    <location>
        <begin position="59"/>
        <end position="129"/>
    </location>
</feature>
<evidence type="ECO:0000313" key="3">
    <source>
        <dbReference type="Proteomes" id="UP001164472"/>
    </source>
</evidence>
<evidence type="ECO:0000256" key="1">
    <source>
        <dbReference type="SAM" id="MobiDB-lite"/>
    </source>
</evidence>
<dbReference type="AlphaFoldDB" id="A0A9E8HPR5"/>
<keyword evidence="3" id="KW-1185">Reference proteome</keyword>
<feature type="region of interest" description="Disordered" evidence="1">
    <location>
        <begin position="1"/>
        <end position="20"/>
    </location>
</feature>
<accession>A0A9E8HPR5</accession>
<dbReference type="Proteomes" id="UP001164472">
    <property type="component" value="Chromosome"/>
</dbReference>
<reference evidence="2" key="1">
    <citation type="submission" date="2022-07" db="EMBL/GenBank/DDBJ databases">
        <title>Alkalimarinus sp. nov., isolated from gut of a Alitta virens.</title>
        <authorList>
            <person name="Yang A.I."/>
            <person name="Shin N.-R."/>
        </authorList>
    </citation>
    <scope>NUCLEOTIDE SEQUENCE</scope>
    <source>
        <strain evidence="2">FA028</strain>
    </source>
</reference>